<name>A0A2P5A6Y7_PARAD</name>
<evidence type="ECO:0000313" key="3">
    <source>
        <dbReference type="Proteomes" id="UP000237105"/>
    </source>
</evidence>
<keyword evidence="3" id="KW-1185">Reference proteome</keyword>
<dbReference type="InterPro" id="IPR050608">
    <property type="entry name" value="NmrA-type/Isoflavone_red_sf"/>
</dbReference>
<dbReference type="InterPro" id="IPR008030">
    <property type="entry name" value="NmrA-like"/>
</dbReference>
<accession>A0A2P5A6Y7</accession>
<dbReference type="Pfam" id="PF05368">
    <property type="entry name" value="NmrA"/>
    <property type="match status" value="1"/>
</dbReference>
<protein>
    <submittedName>
        <fullName evidence="2">NmrA-like domain containing protein</fullName>
    </submittedName>
</protein>
<evidence type="ECO:0000313" key="2">
    <source>
        <dbReference type="EMBL" id="PON32298.1"/>
    </source>
</evidence>
<sequence>MATWSTPDFFEIDYHYKQNDKNNKSYIFNLISRIVLNYEEDVAVYTVKAATDPKVENRVIIYRPQGNITSQLNLISSWEKKKGRTLKRSHVPEEEIIELSESKTFVLLENYVIGDKNYLISIARNFWTQSDLLYHE</sequence>
<dbReference type="SUPFAM" id="SSF51735">
    <property type="entry name" value="NAD(P)-binding Rossmann-fold domains"/>
    <property type="match status" value="1"/>
</dbReference>
<dbReference type="InterPro" id="IPR036291">
    <property type="entry name" value="NAD(P)-bd_dom_sf"/>
</dbReference>
<reference evidence="3" key="1">
    <citation type="submission" date="2016-06" db="EMBL/GenBank/DDBJ databases">
        <title>Parallel loss of symbiosis genes in relatives of nitrogen-fixing non-legume Parasponia.</title>
        <authorList>
            <person name="Van Velzen R."/>
            <person name="Holmer R."/>
            <person name="Bu F."/>
            <person name="Rutten L."/>
            <person name="Van Zeijl A."/>
            <person name="Liu W."/>
            <person name="Santuari L."/>
            <person name="Cao Q."/>
            <person name="Sharma T."/>
            <person name="Shen D."/>
            <person name="Roswanjaya Y."/>
            <person name="Wardhani T."/>
            <person name="Kalhor M.S."/>
            <person name="Jansen J."/>
            <person name="Van den Hoogen J."/>
            <person name="Gungor B."/>
            <person name="Hartog M."/>
            <person name="Hontelez J."/>
            <person name="Verver J."/>
            <person name="Yang W.-C."/>
            <person name="Schijlen E."/>
            <person name="Repin R."/>
            <person name="Schilthuizen M."/>
            <person name="Schranz E."/>
            <person name="Heidstra R."/>
            <person name="Miyata K."/>
            <person name="Fedorova E."/>
            <person name="Kohlen W."/>
            <person name="Bisseling T."/>
            <person name="Smit S."/>
            <person name="Geurts R."/>
        </authorList>
    </citation>
    <scope>NUCLEOTIDE SEQUENCE [LARGE SCALE GENOMIC DNA]</scope>
    <source>
        <strain evidence="3">cv. WU1-14</strain>
    </source>
</reference>
<dbReference type="GO" id="GO:0009807">
    <property type="term" value="P:lignan biosynthetic process"/>
    <property type="evidence" value="ECO:0007669"/>
    <property type="project" value="UniProtKB-ARBA"/>
</dbReference>
<dbReference type="Gene3D" id="3.90.25.10">
    <property type="entry name" value="UDP-galactose 4-epimerase, domain 1"/>
    <property type="match status" value="1"/>
</dbReference>
<comment type="caution">
    <text evidence="2">The sequence shown here is derived from an EMBL/GenBank/DDBJ whole genome shotgun (WGS) entry which is preliminary data.</text>
</comment>
<evidence type="ECO:0000259" key="1">
    <source>
        <dbReference type="Pfam" id="PF05368"/>
    </source>
</evidence>
<dbReference type="PANTHER" id="PTHR43349">
    <property type="entry name" value="PINORESINOL REDUCTASE-RELATED"/>
    <property type="match status" value="1"/>
</dbReference>
<gene>
    <name evidence="2" type="ORF">PanWU01x14_362500</name>
</gene>
<dbReference type="AlphaFoldDB" id="A0A2P5A6Y7"/>
<proteinExistence type="predicted"/>
<dbReference type="OrthoDB" id="419598at2759"/>
<feature type="domain" description="NmrA-like" evidence="1">
    <location>
        <begin position="33"/>
        <end position="107"/>
    </location>
</feature>
<dbReference type="STRING" id="3476.A0A2P5A6Y7"/>
<dbReference type="PANTHER" id="PTHR43349:SF43">
    <property type="entry name" value="ISOEUGENOL SYNTHASE 1-LIKE"/>
    <property type="match status" value="1"/>
</dbReference>
<organism evidence="2 3">
    <name type="scientific">Parasponia andersonii</name>
    <name type="common">Sponia andersonii</name>
    <dbReference type="NCBI Taxonomy" id="3476"/>
    <lineage>
        <taxon>Eukaryota</taxon>
        <taxon>Viridiplantae</taxon>
        <taxon>Streptophyta</taxon>
        <taxon>Embryophyta</taxon>
        <taxon>Tracheophyta</taxon>
        <taxon>Spermatophyta</taxon>
        <taxon>Magnoliopsida</taxon>
        <taxon>eudicotyledons</taxon>
        <taxon>Gunneridae</taxon>
        <taxon>Pentapetalae</taxon>
        <taxon>rosids</taxon>
        <taxon>fabids</taxon>
        <taxon>Rosales</taxon>
        <taxon>Cannabaceae</taxon>
        <taxon>Parasponia</taxon>
    </lineage>
</organism>
<dbReference type="Proteomes" id="UP000237105">
    <property type="component" value="Unassembled WGS sequence"/>
</dbReference>
<dbReference type="EMBL" id="JXTB01000835">
    <property type="protein sequence ID" value="PON32298.1"/>
    <property type="molecule type" value="Genomic_DNA"/>
</dbReference>